<dbReference type="NCBIfam" id="NF007943">
    <property type="entry name" value="PRK10662.1"/>
    <property type="match status" value="1"/>
</dbReference>
<dbReference type="OrthoDB" id="7791015at2"/>
<proteinExistence type="inferred from homology"/>
<dbReference type="Gene3D" id="3.40.710.10">
    <property type="entry name" value="DD-peptidase/beta-lactamase superfamily"/>
    <property type="match status" value="1"/>
</dbReference>
<keyword evidence="4" id="KW-0121">Carboxypeptidase</keyword>
<keyword evidence="2" id="KW-0732">Signal</keyword>
<dbReference type="InterPro" id="IPR001466">
    <property type="entry name" value="Beta-lactam-related"/>
</dbReference>
<dbReference type="PANTHER" id="PTHR22935">
    <property type="entry name" value="PENICILLIN-BINDING PROTEIN"/>
    <property type="match status" value="1"/>
</dbReference>
<evidence type="ECO:0000313" key="5">
    <source>
        <dbReference type="Proteomes" id="UP000319255"/>
    </source>
</evidence>
<feature type="domain" description="Beta-lactamase-related" evidence="3">
    <location>
        <begin position="44"/>
        <end position="356"/>
    </location>
</feature>
<dbReference type="SUPFAM" id="SSF56601">
    <property type="entry name" value="beta-lactamase/transpeptidase-like"/>
    <property type="match status" value="1"/>
</dbReference>
<name>A0A501WWR0_9RHOB</name>
<feature type="chain" id="PRO_5021460173" evidence="2">
    <location>
        <begin position="20"/>
        <end position="377"/>
    </location>
</feature>
<evidence type="ECO:0000256" key="2">
    <source>
        <dbReference type="SAM" id="SignalP"/>
    </source>
</evidence>
<feature type="signal peptide" evidence="2">
    <location>
        <begin position="1"/>
        <end position="19"/>
    </location>
</feature>
<dbReference type="PANTHER" id="PTHR22935:SF95">
    <property type="entry name" value="BETA-LACTAMASE-LIKE 1-RELATED"/>
    <property type="match status" value="1"/>
</dbReference>
<comment type="similarity">
    <text evidence="1">Belongs to the beta-lactamase family.</text>
</comment>
<accession>A0A501WWR0</accession>
<protein>
    <submittedName>
        <fullName evidence="4">D-alanyl-D-alanine-carboxypeptidase/endopeptidase AmpH</fullName>
    </submittedName>
</protein>
<dbReference type="Pfam" id="PF00144">
    <property type="entry name" value="Beta-lactamase"/>
    <property type="match status" value="1"/>
</dbReference>
<dbReference type="AlphaFoldDB" id="A0A501WWR0"/>
<sequence length="377" mass="39657">MRAKILAGLLLGLWIGPGAAPGRADPLLDEMVEFDGVIGSLSVGSPGFVLAAIRDGETAVRGFGDRGDGQAPDGDTLLRVGSISKVFCGAALADLVARDRLALTDTLESRAGFEGVSFPERDGVPIRLIDLVTQSSGLPREVPAQPGPPDDPFAGNTHAAQLAGLGAPLLFTPGRGILYSNYGFDLLGAALAHTAGQPYADLLAERVLRPNGMADTTFAPTPEQEPRLMRGHDFSGAPMPFAPTPVTIECAGGLYSTPNDMLRWLAWQLDTGSAEDAEWRLLDQAAWRYRDGLDPVSGLDDGGTMDAMGLGWVVMLPRDNAPLVLQKTGGLQGVFSYVAMAPSRKVAVFAAMNQFSVTGFPAMVKTVNDLLDALAGR</sequence>
<comment type="caution">
    <text evidence="4">The sequence shown here is derived from an EMBL/GenBank/DDBJ whole genome shotgun (WGS) entry which is preliminary data.</text>
</comment>
<organism evidence="4 5">
    <name type="scientific">Amaricoccus solimangrovi</name>
    <dbReference type="NCBI Taxonomy" id="2589815"/>
    <lineage>
        <taxon>Bacteria</taxon>
        <taxon>Pseudomonadati</taxon>
        <taxon>Pseudomonadota</taxon>
        <taxon>Alphaproteobacteria</taxon>
        <taxon>Rhodobacterales</taxon>
        <taxon>Paracoccaceae</taxon>
        <taxon>Amaricoccus</taxon>
    </lineage>
</organism>
<dbReference type="InterPro" id="IPR012338">
    <property type="entry name" value="Beta-lactam/transpept-like"/>
</dbReference>
<reference evidence="4 5" key="1">
    <citation type="submission" date="2019-06" db="EMBL/GenBank/DDBJ databases">
        <title>A novel bacterium of genus Amaricoccus, isolated from marine sediment.</title>
        <authorList>
            <person name="Huang H."/>
            <person name="Mo K."/>
            <person name="Hu Y."/>
        </authorList>
    </citation>
    <scope>NUCLEOTIDE SEQUENCE [LARGE SCALE GENOMIC DNA]</scope>
    <source>
        <strain evidence="4 5">HB172011</strain>
    </source>
</reference>
<evidence type="ECO:0000256" key="1">
    <source>
        <dbReference type="ARBA" id="ARBA00038473"/>
    </source>
</evidence>
<dbReference type="GO" id="GO:0004180">
    <property type="term" value="F:carboxypeptidase activity"/>
    <property type="evidence" value="ECO:0007669"/>
    <property type="project" value="UniProtKB-KW"/>
</dbReference>
<evidence type="ECO:0000313" key="4">
    <source>
        <dbReference type="EMBL" id="TPE53162.1"/>
    </source>
</evidence>
<dbReference type="EMBL" id="VFRP01000002">
    <property type="protein sequence ID" value="TPE53162.1"/>
    <property type="molecule type" value="Genomic_DNA"/>
</dbReference>
<keyword evidence="4" id="KW-0378">Hydrolase</keyword>
<dbReference type="Proteomes" id="UP000319255">
    <property type="component" value="Unassembled WGS sequence"/>
</dbReference>
<keyword evidence="4" id="KW-0645">Protease</keyword>
<dbReference type="RefSeq" id="WP_140452784.1">
    <property type="nucleotide sequence ID" value="NZ_VFRP01000002.1"/>
</dbReference>
<gene>
    <name evidence="4" type="primary">ampH</name>
    <name evidence="4" type="ORF">FJM51_03830</name>
</gene>
<evidence type="ECO:0000259" key="3">
    <source>
        <dbReference type="Pfam" id="PF00144"/>
    </source>
</evidence>
<dbReference type="InterPro" id="IPR051478">
    <property type="entry name" value="Beta-lactamase-like_AB/R"/>
</dbReference>
<keyword evidence="5" id="KW-1185">Reference proteome</keyword>